<keyword evidence="2" id="KW-1185">Reference proteome</keyword>
<evidence type="ECO:0000313" key="1">
    <source>
        <dbReference type="EMBL" id="MEK0084013.1"/>
    </source>
</evidence>
<name>A0ABU8XS61_9PROT</name>
<reference evidence="1 2" key="1">
    <citation type="submission" date="2024-01" db="EMBL/GenBank/DDBJ databases">
        <title>Multi-omics insights into the function and evolution of sodium benzoate biodegradation pathways in Benzoatithermus flavus gen. nov., sp. nov. from hot spring.</title>
        <authorList>
            <person name="Hu C.-J."/>
            <person name="Li W.-J."/>
        </authorList>
    </citation>
    <scope>NUCLEOTIDE SEQUENCE [LARGE SCALE GENOMIC DNA]</scope>
    <source>
        <strain evidence="1 2">SYSU G07066</strain>
    </source>
</reference>
<evidence type="ECO:0000313" key="2">
    <source>
        <dbReference type="Proteomes" id="UP001375743"/>
    </source>
</evidence>
<gene>
    <name evidence="1" type="ORF">U1T56_12690</name>
</gene>
<dbReference type="Proteomes" id="UP001375743">
    <property type="component" value="Unassembled WGS sequence"/>
</dbReference>
<protein>
    <submittedName>
        <fullName evidence="1">Uncharacterized protein</fullName>
    </submittedName>
</protein>
<comment type="caution">
    <text evidence="1">The sequence shown here is derived from an EMBL/GenBank/DDBJ whole genome shotgun (WGS) entry which is preliminary data.</text>
</comment>
<sequence>MSRTTPRYFSSLDIESAVAQVAPAILALLADGVPRSKAAIVAAVSERHPKTDVVRTLMRLAVTGRVVEAGRKYRLPPEEDAA</sequence>
<dbReference type="EMBL" id="JBBLZC010000011">
    <property type="protein sequence ID" value="MEK0084013.1"/>
    <property type="molecule type" value="Genomic_DNA"/>
</dbReference>
<proteinExistence type="predicted"/>
<dbReference type="RefSeq" id="WP_418159862.1">
    <property type="nucleotide sequence ID" value="NZ_JBBLZC010000011.1"/>
</dbReference>
<organism evidence="1 2">
    <name type="scientific">Benzoatithermus flavus</name>
    <dbReference type="NCBI Taxonomy" id="3108223"/>
    <lineage>
        <taxon>Bacteria</taxon>
        <taxon>Pseudomonadati</taxon>
        <taxon>Pseudomonadota</taxon>
        <taxon>Alphaproteobacteria</taxon>
        <taxon>Geminicoccales</taxon>
        <taxon>Geminicoccaceae</taxon>
        <taxon>Benzoatithermus</taxon>
    </lineage>
</organism>
<accession>A0ABU8XS61</accession>